<comment type="subcellular location">
    <subcellularLocation>
        <location evidence="1 7">Cell membrane</location>
        <topology evidence="1 7">Multi-pass membrane protein</topology>
    </subcellularLocation>
</comment>
<name>A0ABP9IBE6_9ACTN</name>
<gene>
    <name evidence="10" type="ORF">GCM10023205_75810</name>
</gene>
<feature type="transmembrane region" description="Helical" evidence="7">
    <location>
        <begin position="39"/>
        <end position="58"/>
    </location>
</feature>
<dbReference type="PROSITE" id="PS50928">
    <property type="entry name" value="ABC_TM1"/>
    <property type="match status" value="1"/>
</dbReference>
<evidence type="ECO:0000256" key="3">
    <source>
        <dbReference type="ARBA" id="ARBA00022475"/>
    </source>
</evidence>
<evidence type="ECO:0000256" key="5">
    <source>
        <dbReference type="ARBA" id="ARBA00022989"/>
    </source>
</evidence>
<evidence type="ECO:0000313" key="10">
    <source>
        <dbReference type="EMBL" id="GAA4992220.1"/>
    </source>
</evidence>
<feature type="transmembrane region" description="Helical" evidence="7">
    <location>
        <begin position="182"/>
        <end position="208"/>
    </location>
</feature>
<keyword evidence="5 7" id="KW-1133">Transmembrane helix</keyword>
<dbReference type="InterPro" id="IPR000515">
    <property type="entry name" value="MetI-like"/>
</dbReference>
<evidence type="ECO:0000256" key="7">
    <source>
        <dbReference type="RuleBase" id="RU363032"/>
    </source>
</evidence>
<dbReference type="Pfam" id="PF00528">
    <property type="entry name" value="BPD_transp_1"/>
    <property type="match status" value="1"/>
</dbReference>
<keyword evidence="2 7" id="KW-0813">Transport</keyword>
<feature type="transmembrane region" description="Helical" evidence="7">
    <location>
        <begin position="229"/>
        <end position="251"/>
    </location>
</feature>
<dbReference type="PANTHER" id="PTHR43227">
    <property type="entry name" value="BLL4140 PROTEIN"/>
    <property type="match status" value="1"/>
</dbReference>
<comment type="similarity">
    <text evidence="7">Belongs to the binding-protein-dependent transport system permease family.</text>
</comment>
<dbReference type="SUPFAM" id="SSF161098">
    <property type="entry name" value="MetI-like"/>
    <property type="match status" value="1"/>
</dbReference>
<reference evidence="11" key="1">
    <citation type="journal article" date="2019" name="Int. J. Syst. Evol. Microbiol.">
        <title>The Global Catalogue of Microorganisms (GCM) 10K type strain sequencing project: providing services to taxonomists for standard genome sequencing and annotation.</title>
        <authorList>
            <consortium name="The Broad Institute Genomics Platform"/>
            <consortium name="The Broad Institute Genome Sequencing Center for Infectious Disease"/>
            <person name="Wu L."/>
            <person name="Ma J."/>
        </authorList>
    </citation>
    <scope>NUCLEOTIDE SEQUENCE [LARGE SCALE GENOMIC DNA]</scope>
    <source>
        <strain evidence="11">JCM 17986</strain>
    </source>
</reference>
<accession>A0ABP9IBE6</accession>
<organism evidence="10 11">
    <name type="scientific">Yinghuangia aomiensis</name>
    <dbReference type="NCBI Taxonomy" id="676205"/>
    <lineage>
        <taxon>Bacteria</taxon>
        <taxon>Bacillati</taxon>
        <taxon>Actinomycetota</taxon>
        <taxon>Actinomycetes</taxon>
        <taxon>Kitasatosporales</taxon>
        <taxon>Streptomycetaceae</taxon>
        <taxon>Yinghuangia</taxon>
    </lineage>
</organism>
<dbReference type="EMBL" id="BAABHS010000046">
    <property type="protein sequence ID" value="GAA4992220.1"/>
    <property type="molecule type" value="Genomic_DNA"/>
</dbReference>
<feature type="compositionally biased region" description="Low complexity" evidence="8">
    <location>
        <begin position="19"/>
        <end position="28"/>
    </location>
</feature>
<feature type="transmembrane region" description="Helical" evidence="7">
    <location>
        <begin position="290"/>
        <end position="312"/>
    </location>
</feature>
<keyword evidence="4 7" id="KW-0812">Transmembrane</keyword>
<evidence type="ECO:0000256" key="4">
    <source>
        <dbReference type="ARBA" id="ARBA00022692"/>
    </source>
</evidence>
<dbReference type="InterPro" id="IPR050809">
    <property type="entry name" value="UgpAE/MalFG_permease"/>
</dbReference>
<feature type="domain" description="ABC transmembrane type-1" evidence="9">
    <location>
        <begin position="100"/>
        <end position="311"/>
    </location>
</feature>
<protein>
    <submittedName>
        <fullName evidence="10">Sugar ABC transporter permease</fullName>
    </submittedName>
</protein>
<dbReference type="InterPro" id="IPR035906">
    <property type="entry name" value="MetI-like_sf"/>
</dbReference>
<keyword evidence="6 7" id="KW-0472">Membrane</keyword>
<evidence type="ECO:0000256" key="6">
    <source>
        <dbReference type="ARBA" id="ARBA00023136"/>
    </source>
</evidence>
<keyword evidence="3" id="KW-1003">Cell membrane</keyword>
<dbReference type="Proteomes" id="UP001500466">
    <property type="component" value="Unassembled WGS sequence"/>
</dbReference>
<evidence type="ECO:0000256" key="8">
    <source>
        <dbReference type="SAM" id="MobiDB-lite"/>
    </source>
</evidence>
<sequence length="322" mass="34879">MPATTTSPARADRDDNPGRPRAGAPAAPARRRRRIPVPLVLLLPAAVVLIPLFGYPLYQLGLLSFLDFGQEQASGGVPARFVGLDNYRTLFGDRQFWDVLTQTVVFAGACVVGTLAVGAALAVLLTRVGKWPRLILMFAALGAWAAPAMTGATVWMFLFDTNLGLVNDVLGMDGHNWMYDKWPAFALVGAVVVWHSFPFVMITLYAGIQAIPGSVLEAARLDGASTWTTFRRVMLPMLRPILTIVVIQSVIWDFKVFTQVYVMTNGGGIAGQNLTLNVYAYQKAFAADDYSLGSAIGVVMTLILLAVTAVYIRALRRSGEAL</sequence>
<feature type="region of interest" description="Disordered" evidence="8">
    <location>
        <begin position="1"/>
        <end position="29"/>
    </location>
</feature>
<proteinExistence type="inferred from homology"/>
<evidence type="ECO:0000259" key="9">
    <source>
        <dbReference type="PROSITE" id="PS50928"/>
    </source>
</evidence>
<dbReference type="Gene3D" id="1.10.3720.10">
    <property type="entry name" value="MetI-like"/>
    <property type="match status" value="1"/>
</dbReference>
<keyword evidence="11" id="KW-1185">Reference proteome</keyword>
<evidence type="ECO:0000256" key="2">
    <source>
        <dbReference type="ARBA" id="ARBA00022448"/>
    </source>
</evidence>
<evidence type="ECO:0000313" key="11">
    <source>
        <dbReference type="Proteomes" id="UP001500466"/>
    </source>
</evidence>
<feature type="transmembrane region" description="Helical" evidence="7">
    <location>
        <begin position="104"/>
        <end position="125"/>
    </location>
</feature>
<comment type="caution">
    <text evidence="10">The sequence shown here is derived from an EMBL/GenBank/DDBJ whole genome shotgun (WGS) entry which is preliminary data.</text>
</comment>
<evidence type="ECO:0000256" key="1">
    <source>
        <dbReference type="ARBA" id="ARBA00004651"/>
    </source>
</evidence>
<feature type="transmembrane region" description="Helical" evidence="7">
    <location>
        <begin position="134"/>
        <end position="158"/>
    </location>
</feature>
<dbReference type="CDD" id="cd06261">
    <property type="entry name" value="TM_PBP2"/>
    <property type="match status" value="1"/>
</dbReference>
<dbReference type="RefSeq" id="WP_345680400.1">
    <property type="nucleotide sequence ID" value="NZ_BAABHS010000046.1"/>
</dbReference>
<dbReference type="PANTHER" id="PTHR43227:SF8">
    <property type="entry name" value="DIACETYLCHITOBIOSE UPTAKE SYSTEM PERMEASE PROTEIN DASB"/>
    <property type="match status" value="1"/>
</dbReference>